<evidence type="ECO:0000313" key="4">
    <source>
        <dbReference type="EMBL" id="CAL1710559.1"/>
    </source>
</evidence>
<feature type="region of interest" description="Disordered" evidence="2">
    <location>
        <begin position="135"/>
        <end position="170"/>
    </location>
</feature>
<comment type="similarity">
    <text evidence="1">Belongs to the IMPACT family.</text>
</comment>
<dbReference type="PANTHER" id="PTHR16301">
    <property type="entry name" value="IMPACT-RELATED"/>
    <property type="match status" value="1"/>
</dbReference>
<evidence type="ECO:0000259" key="3">
    <source>
        <dbReference type="Pfam" id="PF01205"/>
    </source>
</evidence>
<evidence type="ECO:0000256" key="1">
    <source>
        <dbReference type="ARBA" id="ARBA00007665"/>
    </source>
</evidence>
<evidence type="ECO:0000256" key="2">
    <source>
        <dbReference type="SAM" id="MobiDB-lite"/>
    </source>
</evidence>
<feature type="compositionally biased region" description="Basic residues" evidence="2">
    <location>
        <begin position="241"/>
        <end position="250"/>
    </location>
</feature>
<feature type="compositionally biased region" description="Low complexity" evidence="2">
    <location>
        <begin position="226"/>
        <end position="240"/>
    </location>
</feature>
<accession>A0ABP1DVB5</accession>
<dbReference type="Pfam" id="PF01205">
    <property type="entry name" value="Impact_N"/>
    <property type="match status" value="1"/>
</dbReference>
<feature type="region of interest" description="Disordered" evidence="2">
    <location>
        <begin position="36"/>
        <end position="65"/>
    </location>
</feature>
<dbReference type="InterPro" id="IPR001498">
    <property type="entry name" value="Impact_N"/>
</dbReference>
<reference evidence="5" key="1">
    <citation type="submission" date="2024-04" db="EMBL/GenBank/DDBJ databases">
        <authorList>
            <person name="Shaw F."/>
            <person name="Minotto A."/>
        </authorList>
    </citation>
    <scope>NUCLEOTIDE SEQUENCE [LARGE SCALE GENOMIC DNA]</scope>
</reference>
<feature type="compositionally biased region" description="Low complexity" evidence="2">
    <location>
        <begin position="135"/>
        <end position="147"/>
    </location>
</feature>
<feature type="compositionally biased region" description="Polar residues" evidence="2">
    <location>
        <begin position="47"/>
        <end position="65"/>
    </location>
</feature>
<dbReference type="PANTHER" id="PTHR16301:SF25">
    <property type="entry name" value="PROTEIN IMPACT"/>
    <property type="match status" value="1"/>
</dbReference>
<feature type="region of interest" description="Disordered" evidence="2">
    <location>
        <begin position="221"/>
        <end position="250"/>
    </location>
</feature>
<proteinExistence type="inferred from homology"/>
<feature type="domain" description="Impact N-terminal" evidence="3">
    <location>
        <begin position="82"/>
        <end position="218"/>
    </location>
</feature>
<gene>
    <name evidence="4" type="ORF">GFSPODELE1_LOCUS7886</name>
</gene>
<dbReference type="EMBL" id="OZ037949">
    <property type="protein sequence ID" value="CAL1710559.1"/>
    <property type="molecule type" value="Genomic_DNA"/>
</dbReference>
<dbReference type="InterPro" id="IPR023582">
    <property type="entry name" value="Impact"/>
</dbReference>
<evidence type="ECO:0000313" key="5">
    <source>
        <dbReference type="Proteomes" id="UP001497453"/>
    </source>
</evidence>
<name>A0ABP1DVB5_9APHY</name>
<feature type="compositionally biased region" description="Polar residues" evidence="2">
    <location>
        <begin position="148"/>
        <end position="168"/>
    </location>
</feature>
<keyword evidence="5" id="KW-1185">Reference proteome</keyword>
<dbReference type="InterPro" id="IPR020568">
    <property type="entry name" value="Ribosomal_Su5_D2-typ_SF"/>
</dbReference>
<dbReference type="SUPFAM" id="SSF54211">
    <property type="entry name" value="Ribosomal protein S5 domain 2-like"/>
    <property type="match status" value="1"/>
</dbReference>
<protein>
    <recommendedName>
        <fullName evidence="3">Impact N-terminal domain-containing protein</fullName>
    </recommendedName>
</protein>
<dbReference type="Gene3D" id="3.30.230.30">
    <property type="entry name" value="Impact, N-terminal domain"/>
    <property type="match status" value="1"/>
</dbReference>
<dbReference type="InterPro" id="IPR036956">
    <property type="entry name" value="Impact_N_sf"/>
</dbReference>
<dbReference type="Proteomes" id="UP001497453">
    <property type="component" value="Chromosome 6"/>
</dbReference>
<organism evidence="4 5">
    <name type="scientific">Somion occarium</name>
    <dbReference type="NCBI Taxonomy" id="3059160"/>
    <lineage>
        <taxon>Eukaryota</taxon>
        <taxon>Fungi</taxon>
        <taxon>Dikarya</taxon>
        <taxon>Basidiomycota</taxon>
        <taxon>Agaricomycotina</taxon>
        <taxon>Agaricomycetes</taxon>
        <taxon>Polyporales</taxon>
        <taxon>Cerrenaceae</taxon>
        <taxon>Somion</taxon>
    </lineage>
</organism>
<sequence>MQVKYCGHCTEASTFRYRGAQFLLNMAKRNHVPLRHQHSASDVLRGPNQSEQQQFHSSANVPQDRSNWPAAVFSTEPMTMLKSKFQGHATSCSPSIAQPDSKDLDNILEQIARTYPGIKRATHCMYAWRVRASTSRSSTSTSPSRPSKGSTDVQPPISTSILSGSCDGNESGAGERLSRLLELGGYENVIVIVHRWYGGVKLGSDRWKCISGAAKEALQLGGFPRGGEQTSVSQSSSQGSKGKKGRKSKA</sequence>